<evidence type="ECO:0000259" key="3">
    <source>
        <dbReference type="Pfam" id="PF01926"/>
    </source>
</evidence>
<dbReference type="GO" id="GO:0005525">
    <property type="term" value="F:GTP binding"/>
    <property type="evidence" value="ECO:0007669"/>
    <property type="project" value="InterPro"/>
</dbReference>
<feature type="coiled-coil region" evidence="1">
    <location>
        <begin position="484"/>
        <end position="518"/>
    </location>
</feature>
<sequence>MNTIDDISFLIASYLIVSDYEIHSNEIEIQKKSFSISEQVKIEHNKILSDEEDKKSLNELITLFKNRASSDEKRKLVMVLYQIAYADNFFHQNERKFIDNIIKQINFSAAEAQVICNEIEESSNKYVEKQQTFWQNVKENISKGLYSITKNDFFEDTLLNGKEFVNKVREIGVRAKEDLNITSNNIELLNKKLSEKIENIENAAKKIEKNKREDKESEEILSFVQELEDKIKNGFINEFSNNLEVLKKKKKTIDYFTIAFMGRTKAGKSTFHKVITGEETDDIGVGKLRTTRFNRVFNWENIRIVDTPGIGAPGGKADTETARSIVDEADLICYIVTNDAIQETEFNFLSELKDRNKPMFIILNIKENLENSARLRRFIKNPLQWKEDKGDKNIQGHIDRIREMIAKNNYNPDLVEIIPIQLLAALLANQKINELPKKEIEALAKGSNLEEYTKKIKQSIFRSGNLKKSQNIIDGFNYYVTNTKDSIEQERKKAEKLYNSIKNKKRELNKDIDKEKQKALLNINSAISNTFVLMRGDLSSNFANDHYESKEIGKDWEIFVERKGYFKSLKIEIEDEIMNFSKNIKSKIEEFFDDLQMELQYSYVNNFKTGDTTNYRFWYNYTLGLATFAVANFWNPAGWVLGVWAGLALLGNLLFKSKEDRVKEAKEKVIKGILPQLQKQEKEIKQNVRDNFVENISKVQGTLNQKLDYIINSLLQIKSILEEIEQESSVVQEILNKVFVYRIFEHLGKVKIDVNGNVLQEYISKKLESTQIDRSYKNSYLNVKTDFNISPKEEKEIQEIIQTNIKFIK</sequence>
<dbReference type="SUPFAM" id="SSF52540">
    <property type="entry name" value="P-loop containing nucleoside triphosphate hydrolases"/>
    <property type="match status" value="1"/>
</dbReference>
<keyword evidence="2" id="KW-0472">Membrane</keyword>
<evidence type="ECO:0000256" key="2">
    <source>
        <dbReference type="SAM" id="Phobius"/>
    </source>
</evidence>
<dbReference type="InterPro" id="IPR006073">
    <property type="entry name" value="GTP-bd"/>
</dbReference>
<dbReference type="RefSeq" id="WP_002677410.1">
    <property type="nucleotide sequence ID" value="NZ_CP022385.1"/>
</dbReference>
<evidence type="ECO:0000313" key="8">
    <source>
        <dbReference type="Proteomes" id="UP000249902"/>
    </source>
</evidence>
<dbReference type="InterPro" id="IPR007791">
    <property type="entry name" value="DjlA_N"/>
</dbReference>
<dbReference type="KEGG" id="cspu:CGC55_05250"/>
<dbReference type="Gene3D" id="3.40.50.300">
    <property type="entry name" value="P-loop containing nucleotide triphosphate hydrolases"/>
    <property type="match status" value="1"/>
</dbReference>
<keyword evidence="2" id="KW-1133">Transmembrane helix</keyword>
<dbReference type="SUPFAM" id="SSF158682">
    <property type="entry name" value="TerB-like"/>
    <property type="match status" value="1"/>
</dbReference>
<keyword evidence="1" id="KW-0175">Coiled coil</keyword>
<dbReference type="EMBL" id="UAVP01000007">
    <property type="protein sequence ID" value="SQA75096.1"/>
    <property type="molecule type" value="Genomic_DNA"/>
</dbReference>
<feature type="domain" description="Co-chaperone DjlA N-terminal" evidence="4">
    <location>
        <begin position="51"/>
        <end position="112"/>
    </location>
</feature>
<name>A0AAX2I9L4_CAPSP</name>
<dbReference type="Pfam" id="PF01926">
    <property type="entry name" value="MMR_HSR1"/>
    <property type="match status" value="1"/>
</dbReference>
<organism evidence="6 8">
    <name type="scientific">Capnocytophaga sputigena</name>
    <dbReference type="NCBI Taxonomy" id="1019"/>
    <lineage>
        <taxon>Bacteria</taxon>
        <taxon>Pseudomonadati</taxon>
        <taxon>Bacteroidota</taxon>
        <taxon>Flavobacteriia</taxon>
        <taxon>Flavobacteriales</taxon>
        <taxon>Flavobacteriaceae</taxon>
        <taxon>Capnocytophaga</taxon>
    </lineage>
</organism>
<evidence type="ECO:0000313" key="5">
    <source>
        <dbReference type="EMBL" id="ATA83946.1"/>
    </source>
</evidence>
<keyword evidence="2" id="KW-0812">Transmembrane</keyword>
<reference evidence="5" key="1">
    <citation type="journal article" date="2017" name="Genome Announc.">
        <title>Twelve Complete Reference Genomes of Clinical Isolates in the Capnocytophaga Genus.</title>
        <authorList>
            <person name="Villarma A."/>
            <person name="Gulvik C.A."/>
            <person name="Rowe L.A."/>
            <person name="Sheth M."/>
            <person name="Juieng P."/>
            <person name="Nicholson A.C."/>
            <person name="Loparev V.N."/>
            <person name="McQuiston J.R."/>
        </authorList>
    </citation>
    <scope>NUCLEOTIDE SEQUENCE</scope>
    <source>
        <strain evidence="5">KC1668</strain>
    </source>
</reference>
<feature type="coiled-coil region" evidence="1">
    <location>
        <begin position="183"/>
        <end position="217"/>
    </location>
</feature>
<keyword evidence="7" id="KW-1185">Reference proteome</keyword>
<evidence type="ECO:0000259" key="4">
    <source>
        <dbReference type="Pfam" id="PF05099"/>
    </source>
</evidence>
<dbReference type="Pfam" id="PF05099">
    <property type="entry name" value="TerB"/>
    <property type="match status" value="1"/>
</dbReference>
<dbReference type="InterPro" id="IPR027417">
    <property type="entry name" value="P-loop_NTPase"/>
</dbReference>
<gene>
    <name evidence="6" type="primary">era_1</name>
    <name evidence="5" type="ORF">CGC55_05250</name>
    <name evidence="6" type="ORF">NCTC11653_00992</name>
</gene>
<dbReference type="Proteomes" id="UP000217301">
    <property type="component" value="Chromosome"/>
</dbReference>
<evidence type="ECO:0000313" key="7">
    <source>
        <dbReference type="Proteomes" id="UP000217301"/>
    </source>
</evidence>
<protein>
    <submittedName>
        <fullName evidence="5 6">GTPase</fullName>
    </submittedName>
</protein>
<feature type="transmembrane region" description="Helical" evidence="2">
    <location>
        <begin position="637"/>
        <end position="655"/>
    </location>
</feature>
<feature type="domain" description="G" evidence="3">
    <location>
        <begin position="257"/>
        <end position="364"/>
    </location>
</feature>
<proteinExistence type="predicted"/>
<reference evidence="6 8" key="3">
    <citation type="submission" date="2018-06" db="EMBL/GenBank/DDBJ databases">
        <authorList>
            <consortium name="Pathogen Informatics"/>
            <person name="Doyle S."/>
        </authorList>
    </citation>
    <scope>NUCLEOTIDE SEQUENCE [LARGE SCALE GENOMIC DNA]</scope>
    <source>
        <strain evidence="6 8">NCTC11653</strain>
    </source>
</reference>
<dbReference type="Gene3D" id="1.10.3680.10">
    <property type="entry name" value="TerB-like"/>
    <property type="match status" value="1"/>
</dbReference>
<dbReference type="Proteomes" id="UP000249902">
    <property type="component" value="Unassembled WGS sequence"/>
</dbReference>
<accession>A0AAX2I9L4</accession>
<dbReference type="CDD" id="cd07177">
    <property type="entry name" value="terB_like"/>
    <property type="match status" value="1"/>
</dbReference>
<dbReference type="InterPro" id="IPR029024">
    <property type="entry name" value="TerB-like"/>
</dbReference>
<evidence type="ECO:0000256" key="1">
    <source>
        <dbReference type="SAM" id="Coils"/>
    </source>
</evidence>
<dbReference type="AlphaFoldDB" id="A0AAX2I9L4"/>
<reference evidence="7" key="2">
    <citation type="submission" date="2017-06" db="EMBL/GenBank/DDBJ databases">
        <title>Capnocytophaga spp. assemblies.</title>
        <authorList>
            <person name="Gulvik C.A."/>
        </authorList>
    </citation>
    <scope>NUCLEOTIDE SEQUENCE [LARGE SCALE GENOMIC DNA]</scope>
    <source>
        <strain evidence="7">KC1668</strain>
    </source>
</reference>
<evidence type="ECO:0000313" key="6">
    <source>
        <dbReference type="EMBL" id="SQA75096.1"/>
    </source>
</evidence>
<dbReference type="EMBL" id="CP022385">
    <property type="protein sequence ID" value="ATA83946.1"/>
    <property type="molecule type" value="Genomic_DNA"/>
</dbReference>